<evidence type="ECO:0000256" key="1">
    <source>
        <dbReference type="SAM" id="MobiDB-lite"/>
    </source>
</evidence>
<feature type="compositionally biased region" description="Basic and acidic residues" evidence="1">
    <location>
        <begin position="314"/>
        <end position="327"/>
    </location>
</feature>
<dbReference type="Proteomes" id="UP000243200">
    <property type="component" value="Chromosome 12"/>
</dbReference>
<feature type="region of interest" description="Disordered" evidence="1">
    <location>
        <begin position="403"/>
        <end position="562"/>
    </location>
</feature>
<feature type="region of interest" description="Disordered" evidence="1">
    <location>
        <begin position="109"/>
        <end position="261"/>
    </location>
</feature>
<feature type="compositionally biased region" description="Polar residues" evidence="1">
    <location>
        <begin position="191"/>
        <end position="205"/>
    </location>
</feature>
<feature type="compositionally biased region" description="Basic residues" evidence="1">
    <location>
        <begin position="503"/>
        <end position="531"/>
    </location>
</feature>
<feature type="compositionally biased region" description="Low complexity" evidence="1">
    <location>
        <begin position="482"/>
        <end position="502"/>
    </location>
</feature>
<feature type="compositionally biased region" description="Low complexity" evidence="1">
    <location>
        <begin position="154"/>
        <end position="165"/>
    </location>
</feature>
<gene>
    <name evidence="2" type="primary">PowCR01_120058300</name>
    <name evidence="2" type="ORF">POWCR01_120058300</name>
</gene>
<proteinExistence type="predicted"/>
<feature type="compositionally biased region" description="Polar residues" evidence="1">
    <location>
        <begin position="1407"/>
        <end position="1423"/>
    </location>
</feature>
<organism evidence="2 3">
    <name type="scientific">Plasmodium ovale</name>
    <name type="common">malaria parasite P. ovale</name>
    <dbReference type="NCBI Taxonomy" id="36330"/>
    <lineage>
        <taxon>Eukaryota</taxon>
        <taxon>Sar</taxon>
        <taxon>Alveolata</taxon>
        <taxon>Apicomplexa</taxon>
        <taxon>Aconoidasida</taxon>
        <taxon>Haemosporida</taxon>
        <taxon>Plasmodiidae</taxon>
        <taxon>Plasmodium</taxon>
        <taxon>Plasmodium (Plasmodium)</taxon>
    </lineage>
</organism>
<feature type="compositionally biased region" description="Polar residues" evidence="1">
    <location>
        <begin position="236"/>
        <end position="249"/>
    </location>
</feature>
<protein>
    <submittedName>
        <fullName evidence="2">Uncharacterized protein</fullName>
    </submittedName>
</protein>
<feature type="region of interest" description="Disordered" evidence="1">
    <location>
        <begin position="1"/>
        <end position="53"/>
    </location>
</feature>
<feature type="region of interest" description="Disordered" evidence="1">
    <location>
        <begin position="314"/>
        <end position="358"/>
    </location>
</feature>
<feature type="compositionally biased region" description="Basic and acidic residues" evidence="1">
    <location>
        <begin position="110"/>
        <end position="122"/>
    </location>
</feature>
<feature type="compositionally biased region" description="Polar residues" evidence="1">
    <location>
        <begin position="139"/>
        <end position="149"/>
    </location>
</feature>
<feature type="compositionally biased region" description="Basic residues" evidence="1">
    <location>
        <begin position="724"/>
        <end position="738"/>
    </location>
</feature>
<feature type="compositionally biased region" description="Low complexity" evidence="1">
    <location>
        <begin position="545"/>
        <end position="559"/>
    </location>
</feature>
<feature type="compositionally biased region" description="Basic and acidic residues" evidence="1">
    <location>
        <begin position="180"/>
        <end position="190"/>
    </location>
</feature>
<dbReference type="VEuPathDB" id="PlasmoDB:PocGH01_12063700"/>
<feature type="region of interest" description="Disordered" evidence="1">
    <location>
        <begin position="1373"/>
        <end position="1477"/>
    </location>
</feature>
<feature type="region of interest" description="Disordered" evidence="1">
    <location>
        <begin position="1012"/>
        <end position="1040"/>
    </location>
</feature>
<feature type="compositionally biased region" description="Basic and acidic residues" evidence="1">
    <location>
        <begin position="696"/>
        <end position="706"/>
    </location>
</feature>
<reference evidence="2 3" key="1">
    <citation type="submission" date="2016-06" db="EMBL/GenBank/DDBJ databases">
        <authorList>
            <consortium name="Pathogen Informatics"/>
        </authorList>
    </citation>
    <scope>NUCLEOTIDE SEQUENCE [LARGE SCALE GENOMIC DNA]</scope>
    <source>
        <strain evidence="2">PowCR01</strain>
    </source>
</reference>
<evidence type="ECO:0000313" key="3">
    <source>
        <dbReference type="Proteomes" id="UP000243200"/>
    </source>
</evidence>
<sequence>MKFRKKADNKSGKKSACKATKGKNENIRDILGDISHTKETDEERKGKNDEEKGIFLLSKEKSSKRSCIKLNNSKMQLKKDGKSNNIKYNSKVASVNDLVIDAQLLKNKSKRSETTMAKLREERRKKRNITTERNAHPAGTNSKGNNSKSGGDKLQQSNSSSLPNSAVFVSGRKTASSAEKCSEQNIKESTNDIPLDNSTSVTTEMAKNEKVDSRSNEKKETREANKENTKDIVKNVGNQDNQEDGSTNVENEDTHSLRKRKNKKEEIAFVEEDVTNKRPRRKCIRNYKYEMYMEEEKAKNKNYSADITRSNANKLEDGKKIAHERDLSNSIKKSSSKHKTGSSSAKLRANNASGNACEKVVGSAQKENVLKDDNDNDNNDNNNKLANEKTSYYYCNVLGNDVLGDSSEKDVDHKYSNMDEDKSTDNTNIGSISKNNSNYDCTLVSEKRKEEGDSGNNARGDASSEGTNVTTFANSSPNKNGTTNNSVTPNKNSNNSKISKNGKSIKKSKSIKNSKKGKSSKNGSRSRKHRETGKGKLMEIKVETSGASNGEANSASNGEVKGEANDAVNEVDPAASIPYGEDHLSENIVEDDSVLFLEKKKRGRKKKMDNKVVDFALNDLPSLEENTTSLYAEDEGGKIDLDKEENSIVTLDMNNDNMDLPEMLPSVVDKSSSQLKTSSKMDSGSISKANAQLRKQLQEEKNKEDSIPSAYSDFMLNKDESKGKHIRRKNNKNRRRTTNSRNLRIETSNSADGMIENGDSYSYNNDSTTSGGRLFPNETFQIKEEFMNNVNNLNTVFNFNEEFLRFLRRVSRFEDIDYDTMLSFLGEIQIKLANTIKQEFSNEHFDSHNVDEAVYAMSHIVDILNNNNEILNKLNQLEYKFYYDYLRNKSLERENNYHPNYTDSNIALNIARIPRNINNECCAKIQRNSSSSRNNCDNGSAITGQEERNPNFGNVDVEEARKLNEILQCATNREIDDTYKVPNYTNVNNDVYFMSYNNGENFHQVRGNCNVDSKKEQNEETSHRQESEYRGEEPSRILNTPGERRDVESFIPDMVNKSTDERQKLRRTTNDVCLESRRITNWSEREEEDAINKMHNYVGVEGDEITKKINDLQSEFNMNRSEFQNEHAHKLIYQNNVDFVCDELNKLIKNTLKNEDTFYANYSDGRYRNVSERSLYTNYVSTKLYKNSSLLDGHKEERKERVTIPKSSKNKATNGFKNHCKKEEDRNEKKLMDSYTDYFRRMNDVSSNCIKERMKNVTNNAESANTVVTSDMSTYLHCTEGGGSSPNSITVGNAHRINVNCTKESGGTTPINVNLPLEELHINRDRHMVRSSTSDYPNAFDKCSSHEEIIHIGDHNEKIRNNASDRLIIKMKTETKDNTEDDNEGGGTAAGESTNADTTHEGGEMKMNSSKGNRTTGFTSNSNENDKEVSKSSSIFSFFRRNKEKSKHKEGSDSKKSTFVREESSNDKEDKKNDIKIENSVDNQAAVVEEKGEAANFLCGKRSDTVIFDDDIGKKGKEELKNSSTLTGDILDMTTCCANNKDRKDDICNEKEQTENSTLDVLVASKNDLTNTCGQNVNCTHCIRNVKERDCEKTIDTLLKETFHFKDDQLISLKVDKTQKEILDCLRMVSKIKKIFFDECTKMINDQICALEKNFRIPNCSLSILKNSFGYSDDK</sequence>
<feature type="compositionally biased region" description="Basic and acidic residues" evidence="1">
    <location>
        <begin position="22"/>
        <end position="53"/>
    </location>
</feature>
<name>A0A1C3KW40_PLAOA</name>
<accession>A0A1C3KW40</accession>
<feature type="compositionally biased region" description="Basic and acidic residues" evidence="1">
    <location>
        <begin position="206"/>
        <end position="233"/>
    </location>
</feature>
<dbReference type="VEuPathDB" id="PlasmoDB:POWCR01_120058300"/>
<feature type="compositionally biased region" description="Basic and acidic residues" evidence="1">
    <location>
        <begin position="1012"/>
        <end position="1035"/>
    </location>
</feature>
<feature type="compositionally biased region" description="Basic and acidic residues" evidence="1">
    <location>
        <begin position="406"/>
        <end position="424"/>
    </location>
</feature>
<feature type="region of interest" description="Disordered" evidence="1">
    <location>
        <begin position="668"/>
        <end position="687"/>
    </location>
</feature>
<dbReference type="OrthoDB" id="6921389at2759"/>
<dbReference type="EMBL" id="LT594516">
    <property type="protein sequence ID" value="SBT78423.1"/>
    <property type="molecule type" value="Genomic_DNA"/>
</dbReference>
<feature type="region of interest" description="Disordered" evidence="1">
    <location>
        <begin position="928"/>
        <end position="952"/>
    </location>
</feature>
<feature type="compositionally biased region" description="Polar residues" evidence="1">
    <location>
        <begin position="1205"/>
        <end position="1216"/>
    </location>
</feature>
<feature type="region of interest" description="Disordered" evidence="1">
    <location>
        <begin position="695"/>
        <end position="759"/>
    </location>
</feature>
<feature type="region of interest" description="Disordered" evidence="1">
    <location>
        <begin position="1195"/>
        <end position="1227"/>
    </location>
</feature>
<feature type="compositionally biased region" description="Basic and acidic residues" evidence="1">
    <location>
        <begin position="532"/>
        <end position="542"/>
    </location>
</feature>
<feature type="compositionally biased region" description="Polar residues" evidence="1">
    <location>
        <begin position="464"/>
        <end position="481"/>
    </location>
</feature>
<feature type="compositionally biased region" description="Polar residues" evidence="1">
    <location>
        <begin position="669"/>
        <end position="687"/>
    </location>
</feature>
<feature type="compositionally biased region" description="Basic and acidic residues" evidence="1">
    <location>
        <begin position="1"/>
        <end position="11"/>
    </location>
</feature>
<feature type="compositionally biased region" description="Polar residues" evidence="1">
    <location>
        <begin position="425"/>
        <end position="440"/>
    </location>
</feature>
<feature type="compositionally biased region" description="Basic and acidic residues" evidence="1">
    <location>
        <begin position="1447"/>
        <end position="1477"/>
    </location>
</feature>
<evidence type="ECO:0000313" key="2">
    <source>
        <dbReference type="EMBL" id="SBT78423.1"/>
    </source>
</evidence>